<organism evidence="1 2">
    <name type="scientific">Streptomyces virginiae</name>
    <name type="common">Streptomyces cinnamonensis</name>
    <dbReference type="NCBI Taxonomy" id="1961"/>
    <lineage>
        <taxon>Bacteria</taxon>
        <taxon>Bacillati</taxon>
        <taxon>Actinomycetota</taxon>
        <taxon>Actinomycetes</taxon>
        <taxon>Kitasatosporales</taxon>
        <taxon>Streptomycetaceae</taxon>
        <taxon>Streptomyces</taxon>
    </lineage>
</organism>
<evidence type="ECO:0000313" key="1">
    <source>
        <dbReference type="EMBL" id="WUQ16616.1"/>
    </source>
</evidence>
<proteinExistence type="predicted"/>
<reference evidence="1" key="1">
    <citation type="submission" date="2022-10" db="EMBL/GenBank/DDBJ databases">
        <title>The complete genomes of actinobacterial strains from the NBC collection.</title>
        <authorList>
            <person name="Joergensen T.S."/>
            <person name="Alvarez Arevalo M."/>
            <person name="Sterndorff E.B."/>
            <person name="Faurdal D."/>
            <person name="Vuksanovic O."/>
            <person name="Mourched A.-S."/>
            <person name="Charusanti P."/>
            <person name="Shaw S."/>
            <person name="Blin K."/>
            <person name="Weber T."/>
        </authorList>
    </citation>
    <scope>NUCLEOTIDE SEQUENCE</scope>
    <source>
        <strain evidence="1">NBC_00248</strain>
    </source>
</reference>
<accession>A0ABZ1TNN2</accession>
<dbReference type="Proteomes" id="UP001432039">
    <property type="component" value="Chromosome"/>
</dbReference>
<gene>
    <name evidence="1" type="ORF">OG517_37225</name>
</gene>
<dbReference type="EMBL" id="CP108090">
    <property type="protein sequence ID" value="WUQ16616.1"/>
    <property type="molecule type" value="Genomic_DNA"/>
</dbReference>
<protein>
    <submittedName>
        <fullName evidence="1">Uncharacterized protein</fullName>
    </submittedName>
</protein>
<keyword evidence="2" id="KW-1185">Reference proteome</keyword>
<sequence length="201" mass="21978">MSRPTRPDWELTPLEGVGPLRFGMRLAEVAAAVPDLTALRHFRADPSSRETLGVEFASGPAEPAVHAYFVDGRLFCVAADAAHGPQVTLWGRRLTGCVPADLERFLGHAHTCGVVDVSYGPRGNPGADGLGLVVRLQEVAERVVTRPVMVGWAWADRCTDDWEGAIPECEWVGRLWPSAGEPKFWPPPGHATHWGEWQPPF</sequence>
<name>A0ABZ1TNN2_STRVG</name>
<dbReference type="RefSeq" id="WP_328964879.1">
    <property type="nucleotide sequence ID" value="NZ_CP108090.1"/>
</dbReference>
<evidence type="ECO:0000313" key="2">
    <source>
        <dbReference type="Proteomes" id="UP001432039"/>
    </source>
</evidence>